<name>A0A9X1NJF1_9ACTN</name>
<accession>A0A9X1NJF1</accession>
<keyword evidence="8" id="KW-1185">Reference proteome</keyword>
<keyword evidence="6" id="KW-0131">Cell cycle</keyword>
<dbReference type="Pfam" id="PF04686">
    <property type="entry name" value="SsgA"/>
    <property type="match status" value="1"/>
</dbReference>
<dbReference type="EMBL" id="JAJOMB010000015">
    <property type="protein sequence ID" value="MCD5314301.1"/>
    <property type="molecule type" value="Genomic_DNA"/>
</dbReference>
<evidence type="ECO:0000313" key="7">
    <source>
        <dbReference type="EMBL" id="MCD5314301.1"/>
    </source>
</evidence>
<sequence length="136" mass="14554">MQPQVDVEASVQLRLVVADADAVPLPVSLRYGASDPYAVRAVFSGDGMEVEWVFARDLLRTGLTTPIGDGDVHVWPSWGTGRELVMISLTSPDGQAVLEAGADDVRTFLDRTAAVVPDGEESLYLDLDAAVARLLT</sequence>
<evidence type="ECO:0000256" key="6">
    <source>
        <dbReference type="ARBA" id="ARBA00023306"/>
    </source>
</evidence>
<evidence type="ECO:0000256" key="1">
    <source>
        <dbReference type="ARBA" id="ARBA00004431"/>
    </source>
</evidence>
<comment type="caution">
    <text evidence="7">The sequence shown here is derived from an EMBL/GenBank/DDBJ whole genome shotgun (WGS) entry which is preliminary data.</text>
</comment>
<protein>
    <submittedName>
        <fullName evidence="7">SsgA family sporulation/cell division regulator</fullName>
    </submittedName>
</protein>
<evidence type="ECO:0000256" key="4">
    <source>
        <dbReference type="ARBA" id="ARBA00022969"/>
    </source>
</evidence>
<proteinExistence type="inferred from homology"/>
<dbReference type="RefSeq" id="WP_231446700.1">
    <property type="nucleotide sequence ID" value="NZ_JAJOMB010000015.1"/>
</dbReference>
<dbReference type="GO" id="GO:0030428">
    <property type="term" value="C:cell septum"/>
    <property type="evidence" value="ECO:0007669"/>
    <property type="project" value="UniProtKB-SubCell"/>
</dbReference>
<evidence type="ECO:0000313" key="8">
    <source>
        <dbReference type="Proteomes" id="UP001138997"/>
    </source>
</evidence>
<dbReference type="InterPro" id="IPR006776">
    <property type="entry name" value="SsgB"/>
</dbReference>
<reference evidence="7" key="1">
    <citation type="submission" date="2021-11" db="EMBL/GenBank/DDBJ databases">
        <title>Streptomyces corallinus and Kineosporia corallina sp. nov., two new coral-derived marine actinobacteria.</title>
        <authorList>
            <person name="Buangrab K."/>
            <person name="Sutthacheep M."/>
            <person name="Yeemin T."/>
            <person name="Harunari E."/>
            <person name="Igarashi Y."/>
            <person name="Sripreechasak P."/>
            <person name="Kanchanasin P."/>
            <person name="Tanasupawat S."/>
            <person name="Phongsopitanun W."/>
        </authorList>
    </citation>
    <scope>NUCLEOTIDE SEQUENCE</scope>
    <source>
        <strain evidence="7">JCM 31032</strain>
    </source>
</reference>
<organism evidence="7 8">
    <name type="scientific">Kineosporia babensis</name>
    <dbReference type="NCBI Taxonomy" id="499548"/>
    <lineage>
        <taxon>Bacteria</taxon>
        <taxon>Bacillati</taxon>
        <taxon>Actinomycetota</taxon>
        <taxon>Actinomycetes</taxon>
        <taxon>Kineosporiales</taxon>
        <taxon>Kineosporiaceae</taxon>
        <taxon>Kineosporia</taxon>
    </lineage>
</organism>
<dbReference type="GO" id="GO:0030435">
    <property type="term" value="P:sporulation resulting in formation of a cellular spore"/>
    <property type="evidence" value="ECO:0007669"/>
    <property type="project" value="UniProtKB-KW"/>
</dbReference>
<evidence type="ECO:0000256" key="3">
    <source>
        <dbReference type="ARBA" id="ARBA00022618"/>
    </source>
</evidence>
<keyword evidence="3" id="KW-0132">Cell division</keyword>
<dbReference type="InterPro" id="IPR038658">
    <property type="entry name" value="SsgB_sf"/>
</dbReference>
<evidence type="ECO:0000256" key="2">
    <source>
        <dbReference type="ARBA" id="ARBA00009323"/>
    </source>
</evidence>
<dbReference type="GO" id="GO:0000917">
    <property type="term" value="P:division septum assembly"/>
    <property type="evidence" value="ECO:0007669"/>
    <property type="project" value="UniProtKB-KW"/>
</dbReference>
<keyword evidence="5" id="KW-0717">Septation</keyword>
<gene>
    <name evidence="7" type="ORF">LR394_25680</name>
</gene>
<comment type="subcellular location">
    <subcellularLocation>
        <location evidence="1">Cell septum</location>
    </subcellularLocation>
</comment>
<dbReference type="Proteomes" id="UP001138997">
    <property type="component" value="Unassembled WGS sequence"/>
</dbReference>
<evidence type="ECO:0000256" key="5">
    <source>
        <dbReference type="ARBA" id="ARBA00023210"/>
    </source>
</evidence>
<comment type="similarity">
    <text evidence="2">Belongs to the SsgA family.</text>
</comment>
<keyword evidence="4" id="KW-0749">Sporulation</keyword>
<dbReference type="AlphaFoldDB" id="A0A9X1NJF1"/>
<dbReference type="Gene3D" id="2.30.31.20">
    <property type="entry name" value="Sporulation-specific cell division protein SsgB"/>
    <property type="match status" value="1"/>
</dbReference>